<comment type="caution">
    <text evidence="4">The sequence shown here is derived from an EMBL/GenBank/DDBJ whole genome shotgun (WGS) entry which is preliminary data.</text>
</comment>
<dbReference type="EMBL" id="LEKV01003398">
    <property type="protein sequence ID" value="KVI00162.1"/>
    <property type="molecule type" value="Genomic_DNA"/>
</dbReference>
<dbReference type="PANTHER" id="PTHR33214:SF85">
    <property type="entry name" value="BIFUNCTIONAL INHIBITOR_PLANT LIPID TRANSFER PROTEIN_SEED STORAGE HELICAL DOMAIN-CONTAINING PROTEIN"/>
    <property type="match status" value="1"/>
</dbReference>
<keyword evidence="1" id="KW-0813">Transport</keyword>
<organism evidence="4 5">
    <name type="scientific">Cynara cardunculus var. scolymus</name>
    <name type="common">Globe artichoke</name>
    <name type="synonym">Cynara scolymus</name>
    <dbReference type="NCBI Taxonomy" id="59895"/>
    <lineage>
        <taxon>Eukaryota</taxon>
        <taxon>Viridiplantae</taxon>
        <taxon>Streptophyta</taxon>
        <taxon>Embryophyta</taxon>
        <taxon>Tracheophyta</taxon>
        <taxon>Spermatophyta</taxon>
        <taxon>Magnoliopsida</taxon>
        <taxon>eudicotyledons</taxon>
        <taxon>Gunneridae</taxon>
        <taxon>Pentapetalae</taxon>
        <taxon>asterids</taxon>
        <taxon>campanulids</taxon>
        <taxon>Asterales</taxon>
        <taxon>Asteraceae</taxon>
        <taxon>Carduoideae</taxon>
        <taxon>Cardueae</taxon>
        <taxon>Carduinae</taxon>
        <taxon>Cynara</taxon>
    </lineage>
</organism>
<dbReference type="AlphaFoldDB" id="A0A103Y096"/>
<dbReference type="Gramene" id="KVI00162">
    <property type="protein sequence ID" value="KVI00162"/>
    <property type="gene ID" value="Ccrd_021623"/>
</dbReference>
<dbReference type="InterPro" id="IPR033872">
    <property type="entry name" value="nsLTP2"/>
</dbReference>
<feature type="transmembrane region" description="Helical" evidence="3">
    <location>
        <begin position="12"/>
        <end position="31"/>
    </location>
</feature>
<gene>
    <name evidence="4" type="ORF">Ccrd_021623</name>
</gene>
<dbReference type="SUPFAM" id="SSF47699">
    <property type="entry name" value="Bifunctional inhibitor/lipid-transfer protein/seed storage 2S albumin"/>
    <property type="match status" value="1"/>
</dbReference>
<dbReference type="STRING" id="59895.A0A103Y096"/>
<dbReference type="InterPro" id="IPR036312">
    <property type="entry name" value="Bifun_inhib/LTP/seed_sf"/>
</dbReference>
<evidence type="ECO:0000256" key="3">
    <source>
        <dbReference type="SAM" id="Phobius"/>
    </source>
</evidence>
<dbReference type="GO" id="GO:0008289">
    <property type="term" value="F:lipid binding"/>
    <property type="evidence" value="ECO:0007669"/>
    <property type="project" value="UniProtKB-KW"/>
</dbReference>
<keyword evidence="2" id="KW-0446">Lipid-binding</keyword>
<evidence type="ECO:0000256" key="2">
    <source>
        <dbReference type="ARBA" id="ARBA00023121"/>
    </source>
</evidence>
<evidence type="ECO:0000313" key="5">
    <source>
        <dbReference type="Proteomes" id="UP000243975"/>
    </source>
</evidence>
<evidence type="ECO:0000313" key="4">
    <source>
        <dbReference type="EMBL" id="KVI00162.1"/>
    </source>
</evidence>
<dbReference type="PANTHER" id="PTHR33214">
    <property type="entry name" value="BIFUNCTIONAL INHIBITOR/LIPID-TRANSFER PROTEIN/SEED STORAGE 2S ALBUMIN SUPERFAMILY PROTEIN"/>
    <property type="match status" value="1"/>
</dbReference>
<dbReference type="Gene3D" id="1.10.110.10">
    <property type="entry name" value="Plant lipid-transfer and hydrophobic proteins"/>
    <property type="match status" value="1"/>
</dbReference>
<accession>A0A103Y096</accession>
<reference evidence="4 5" key="1">
    <citation type="journal article" date="2016" name="Sci. Rep.">
        <title>The genome sequence of the outbreeding globe artichoke constructed de novo incorporating a phase-aware low-pass sequencing strategy of F1 progeny.</title>
        <authorList>
            <person name="Scaglione D."/>
            <person name="Reyes-Chin-Wo S."/>
            <person name="Acquadro A."/>
            <person name="Froenicke L."/>
            <person name="Portis E."/>
            <person name="Beitel C."/>
            <person name="Tirone M."/>
            <person name="Mauro R."/>
            <person name="Lo Monaco A."/>
            <person name="Mauromicale G."/>
            <person name="Faccioli P."/>
            <person name="Cattivelli L."/>
            <person name="Rieseberg L."/>
            <person name="Michelmore R."/>
            <person name="Lanteri S."/>
        </authorList>
    </citation>
    <scope>NUCLEOTIDE SEQUENCE [LARGE SCALE GENOMIC DNA]</scope>
    <source>
        <strain evidence="4">2C</strain>
    </source>
</reference>
<dbReference type="Proteomes" id="UP000243975">
    <property type="component" value="Unassembled WGS sequence"/>
</dbReference>
<sequence length="190" mass="20949">MEKSPSYVGPRCFTVAVMVVMLLFTGHLQIIEAQQTRCNAVEVSWCLQAIVANMRPSRNCCQRLKGQENCLCRETHDPTFGGYLRLPGARRVANEFTVERETWVEVVRRRETGVEVRNRGVEEWSSTGEKETVTVVGDGGCRGNEDGEGGRFSSMCYSEKMIGVNSGSMETVGVTCVCCDCDQLGGCTVV</sequence>
<evidence type="ECO:0000256" key="1">
    <source>
        <dbReference type="ARBA" id="ARBA00022448"/>
    </source>
</evidence>
<protein>
    <submittedName>
        <fullName evidence="4">Bifunctional inhibitor/plant lipid transfer protein/seed storage helical domain-containing protein</fullName>
    </submittedName>
</protein>
<proteinExistence type="predicted"/>
<name>A0A103Y096_CYNCS</name>
<keyword evidence="5" id="KW-1185">Reference proteome</keyword>
<keyword evidence="3" id="KW-1133">Transmembrane helix</keyword>
<keyword evidence="3" id="KW-0472">Membrane</keyword>
<keyword evidence="3" id="KW-0812">Transmembrane</keyword>
<dbReference type="GO" id="GO:0006869">
    <property type="term" value="P:lipid transport"/>
    <property type="evidence" value="ECO:0007669"/>
    <property type="project" value="InterPro"/>
</dbReference>